<reference evidence="1" key="1">
    <citation type="thesis" date="2020" institute="ProQuest LLC" country="789 East Eisenhower Parkway, Ann Arbor, MI, USA">
        <title>Comparative Genomics and Chromosome Evolution.</title>
        <authorList>
            <person name="Mudd A.B."/>
        </authorList>
    </citation>
    <scope>NUCLEOTIDE SEQUENCE</scope>
    <source>
        <strain evidence="1">Female2</strain>
        <tissue evidence="1">Blood</tissue>
    </source>
</reference>
<comment type="caution">
    <text evidence="1">The sequence shown here is derived from an EMBL/GenBank/DDBJ whole genome shotgun (WGS) entry which is preliminary data.</text>
</comment>
<protein>
    <submittedName>
        <fullName evidence="1">Uncharacterized protein</fullName>
    </submittedName>
</protein>
<gene>
    <name evidence="1" type="ORF">GDO86_009969</name>
</gene>
<organism evidence="1 2">
    <name type="scientific">Hymenochirus boettgeri</name>
    <name type="common">Congo dwarf clawed frog</name>
    <dbReference type="NCBI Taxonomy" id="247094"/>
    <lineage>
        <taxon>Eukaryota</taxon>
        <taxon>Metazoa</taxon>
        <taxon>Chordata</taxon>
        <taxon>Craniata</taxon>
        <taxon>Vertebrata</taxon>
        <taxon>Euteleostomi</taxon>
        <taxon>Amphibia</taxon>
        <taxon>Batrachia</taxon>
        <taxon>Anura</taxon>
        <taxon>Pipoidea</taxon>
        <taxon>Pipidae</taxon>
        <taxon>Pipinae</taxon>
        <taxon>Hymenochirus</taxon>
    </lineage>
</organism>
<dbReference type="Proteomes" id="UP000812440">
    <property type="component" value="Chromosome 5"/>
</dbReference>
<dbReference type="AlphaFoldDB" id="A0A8T2JNN8"/>
<dbReference type="EMBL" id="JAACNH010000004">
    <property type="protein sequence ID" value="KAG8445027.1"/>
    <property type="molecule type" value="Genomic_DNA"/>
</dbReference>
<name>A0A8T2JNN8_9PIPI</name>
<proteinExistence type="predicted"/>
<evidence type="ECO:0000313" key="2">
    <source>
        <dbReference type="Proteomes" id="UP000812440"/>
    </source>
</evidence>
<accession>A0A8T2JNN8</accession>
<keyword evidence="2" id="KW-1185">Reference proteome</keyword>
<sequence length="144" mass="15965">MGGYRVIFSDWGKCYYNARKNVCCLRYNIYLLYCRQRACKYPRGTFHNIKRAVLIPNAPPPLSSFAHATELPLPAQGNAPYLYALACQPQNSLWNPSAHAPLLTGGAWATAGIADISENKSPSPIVRTMTNQIGDIFFLLSLEA</sequence>
<evidence type="ECO:0000313" key="1">
    <source>
        <dbReference type="EMBL" id="KAG8445027.1"/>
    </source>
</evidence>